<dbReference type="OrthoDB" id="7870971at2"/>
<proteinExistence type="predicted"/>
<protein>
    <recommendedName>
        <fullName evidence="3">Flagellar assembly protein H</fullName>
    </recommendedName>
</protein>
<gene>
    <name evidence="1" type="ORF">PSAL_025270</name>
</gene>
<dbReference type="EMBL" id="CP060436">
    <property type="protein sequence ID" value="QPM91274.1"/>
    <property type="molecule type" value="Genomic_DNA"/>
</dbReference>
<accession>A0A418SAY1</accession>
<evidence type="ECO:0000313" key="1">
    <source>
        <dbReference type="EMBL" id="QPM91274.1"/>
    </source>
</evidence>
<dbReference type="KEGG" id="palw:PSAL_025270"/>
<dbReference type="Proteomes" id="UP000283786">
    <property type="component" value="Chromosome"/>
</dbReference>
<dbReference type="AlphaFoldDB" id="A0A418SAY1"/>
<keyword evidence="2" id="KW-1185">Reference proteome</keyword>
<dbReference type="RefSeq" id="WP_119840990.1">
    <property type="nucleotide sequence ID" value="NZ_CP060436.1"/>
</dbReference>
<organism evidence="1 2">
    <name type="scientific">Pseudooceanicola algae</name>
    <dbReference type="NCBI Taxonomy" id="1537215"/>
    <lineage>
        <taxon>Bacteria</taxon>
        <taxon>Pseudomonadati</taxon>
        <taxon>Pseudomonadota</taxon>
        <taxon>Alphaproteobacteria</taxon>
        <taxon>Rhodobacterales</taxon>
        <taxon>Paracoccaceae</taxon>
        <taxon>Pseudooceanicola</taxon>
    </lineage>
</organism>
<evidence type="ECO:0000313" key="2">
    <source>
        <dbReference type="Proteomes" id="UP000283786"/>
    </source>
</evidence>
<evidence type="ECO:0008006" key="3">
    <source>
        <dbReference type="Google" id="ProtNLM"/>
    </source>
</evidence>
<reference evidence="1 2" key="1">
    <citation type="submission" date="2020-08" db="EMBL/GenBank/DDBJ databases">
        <title>Genome sequence of Rhodobacteraceae bacterium Lw-13e.</title>
        <authorList>
            <person name="Poehlein A."/>
            <person name="Wolter L."/>
            <person name="Daniel R."/>
            <person name="Brinkhoff T."/>
        </authorList>
    </citation>
    <scope>NUCLEOTIDE SEQUENCE [LARGE SCALE GENOMIC DNA]</scope>
    <source>
        <strain evidence="1 2">Lw-13e</strain>
    </source>
</reference>
<sequence>MKQITRILEDFGASRTNAPAPAMSDDELETIRLEAFENGYKAGWDDSSKAQREEQGHITADFARNMQDLSFTYHEAHSHVLAAIRPLLTDIIDTVVPELARETLALRVRDQLEELATRKAVQKVEIASAALHLPVIEALLEEDFGFPLIIAPDDTLSEGQVFLRFGEEETEIDLGAVTDGIRQAVEGFFTEQERKVQNG</sequence>
<name>A0A418SAY1_9RHOB</name>